<proteinExistence type="predicted"/>
<feature type="region of interest" description="Disordered" evidence="1">
    <location>
        <begin position="401"/>
        <end position="445"/>
    </location>
</feature>
<evidence type="ECO:0000256" key="1">
    <source>
        <dbReference type="SAM" id="MobiDB-lite"/>
    </source>
</evidence>
<dbReference type="InterPro" id="IPR036457">
    <property type="entry name" value="PPM-type-like_dom_sf"/>
</dbReference>
<dbReference type="OrthoDB" id="420076at2759"/>
<dbReference type="SMART" id="SM00332">
    <property type="entry name" value="PP2Cc"/>
    <property type="match status" value="1"/>
</dbReference>
<dbReference type="InParanoid" id="A0A7C8J063"/>
<feature type="compositionally biased region" description="Polar residues" evidence="1">
    <location>
        <begin position="403"/>
        <end position="424"/>
    </location>
</feature>
<protein>
    <recommendedName>
        <fullName evidence="2">PPM-type phosphatase domain-containing protein</fullName>
    </recommendedName>
</protein>
<dbReference type="InterPro" id="IPR015655">
    <property type="entry name" value="PP2C"/>
</dbReference>
<dbReference type="Pfam" id="PF00481">
    <property type="entry name" value="PP2C"/>
    <property type="match status" value="1"/>
</dbReference>
<dbReference type="AlphaFoldDB" id="A0A7C8J063"/>
<dbReference type="PANTHER" id="PTHR13832">
    <property type="entry name" value="PROTEIN PHOSPHATASE 2C"/>
    <property type="match status" value="1"/>
</dbReference>
<feature type="domain" description="PPM-type phosphatase" evidence="2">
    <location>
        <begin position="56"/>
        <end position="568"/>
    </location>
</feature>
<accession>A0A7C8J063</accession>
<sequence length="584" mass="65022">MATQPTSTPPESIEVPVLNSPPTDKLIIEPSPQVVTHAVLGEAYAHMAKNVPGVVKYDIARMAANIPVQDRFIHGKFPSPHKTAELLERQILPFVRHSLIECAENFATDVMIRTAISKAFMKLDDALIESAAAIGASDAPTKDQANKLTLARSRSCALLSIYDPSTGGLHVARTGTSKALLGERDSNRTWWADGLSKDQTLDNEMNVAKVNLEHTEEKDIFRDRQISGMRVIRSFGNGLSKWLLLKCQPRLTQGPQGYLPMTPAGNYEIPRYLTAKPLVTTRRVLGKSCFLIMGSAGFWAAMTDDQALELVESWLVTLGERFGMTKFSEDKTRGGDSREGSNRRSNTRETTEPLRSKPPGLSSPKVDIQGPNNTKETLDQRMQTMFEQLCSIRQKYEGVSVEEPSTQEFKSSKSNSAPGSQNQELEPVVQGLNKGPETKGNNTQETRACKDDIHRIDTPMSIKPDDKDEAGFCTDEDDGDYEDGLSGKRNIGSMDTEYAAYHFSTFQRGSYQNFVNEWETTGYDNAAFFLLRNALSEWNRRLMPYQPAAGGPTIQTQRDNITVQVVFFHPRPRDGLQSFIPIFK</sequence>
<keyword evidence="4" id="KW-1185">Reference proteome</keyword>
<gene>
    <name evidence="3" type="ORF">GQX73_g2950</name>
</gene>
<dbReference type="PANTHER" id="PTHR13832:SF792">
    <property type="entry name" value="GM14286P"/>
    <property type="match status" value="1"/>
</dbReference>
<evidence type="ECO:0000313" key="3">
    <source>
        <dbReference type="EMBL" id="KAF2970662.1"/>
    </source>
</evidence>
<feature type="compositionally biased region" description="Basic and acidic residues" evidence="1">
    <location>
        <begin position="327"/>
        <end position="355"/>
    </location>
</feature>
<reference evidence="3 4" key="1">
    <citation type="submission" date="2019-12" db="EMBL/GenBank/DDBJ databases">
        <title>Draft genome sequence of the ascomycete Xylaria multiplex DSM 110363.</title>
        <authorList>
            <person name="Buettner E."/>
            <person name="Kellner H."/>
        </authorList>
    </citation>
    <scope>NUCLEOTIDE SEQUENCE [LARGE SCALE GENOMIC DNA]</scope>
    <source>
        <strain evidence="3 4">DSM 110363</strain>
    </source>
</reference>
<dbReference type="PROSITE" id="PS51746">
    <property type="entry name" value="PPM_2"/>
    <property type="match status" value="1"/>
</dbReference>
<feature type="region of interest" description="Disordered" evidence="1">
    <location>
        <begin position="327"/>
        <end position="374"/>
    </location>
</feature>
<evidence type="ECO:0000313" key="4">
    <source>
        <dbReference type="Proteomes" id="UP000481858"/>
    </source>
</evidence>
<dbReference type="InterPro" id="IPR001932">
    <property type="entry name" value="PPM-type_phosphatase-like_dom"/>
</dbReference>
<dbReference type="EMBL" id="WUBL01000020">
    <property type="protein sequence ID" value="KAF2970662.1"/>
    <property type="molecule type" value="Genomic_DNA"/>
</dbReference>
<organism evidence="3 4">
    <name type="scientific">Xylaria multiplex</name>
    <dbReference type="NCBI Taxonomy" id="323545"/>
    <lineage>
        <taxon>Eukaryota</taxon>
        <taxon>Fungi</taxon>
        <taxon>Dikarya</taxon>
        <taxon>Ascomycota</taxon>
        <taxon>Pezizomycotina</taxon>
        <taxon>Sordariomycetes</taxon>
        <taxon>Xylariomycetidae</taxon>
        <taxon>Xylariales</taxon>
        <taxon>Xylariaceae</taxon>
        <taxon>Xylaria</taxon>
    </lineage>
</organism>
<evidence type="ECO:0000259" key="2">
    <source>
        <dbReference type="PROSITE" id="PS51746"/>
    </source>
</evidence>
<dbReference type="SUPFAM" id="SSF81606">
    <property type="entry name" value="PP2C-like"/>
    <property type="match status" value="1"/>
</dbReference>
<name>A0A7C8J063_9PEZI</name>
<dbReference type="GO" id="GO:0004741">
    <property type="term" value="F:[pyruvate dehydrogenase (acetyl-transferring)]-phosphatase activity"/>
    <property type="evidence" value="ECO:0007669"/>
    <property type="project" value="TreeGrafter"/>
</dbReference>
<dbReference type="Gene3D" id="3.60.40.10">
    <property type="entry name" value="PPM-type phosphatase domain"/>
    <property type="match status" value="1"/>
</dbReference>
<dbReference type="GO" id="GO:0005739">
    <property type="term" value="C:mitochondrion"/>
    <property type="evidence" value="ECO:0007669"/>
    <property type="project" value="TreeGrafter"/>
</dbReference>
<comment type="caution">
    <text evidence="3">The sequence shown here is derived from an EMBL/GenBank/DDBJ whole genome shotgun (WGS) entry which is preliminary data.</text>
</comment>
<dbReference type="Proteomes" id="UP000481858">
    <property type="component" value="Unassembled WGS sequence"/>
</dbReference>